<keyword evidence="1" id="KW-0472">Membrane</keyword>
<sequence>MEKTSSLFRDNPLTGFSATANPFSDDNISPFTSRRFTPRLTCPTISILAVFIFFHILLCVLSLIILIMSWAGKSQRPHKWLLRKRYIYGYPGQKGGFSYSIRTMLVLNGQTDILSFVAEKVYSTPLYFVNAGVLMSASQLMSSITTQAYIWMRIRMHLSEDYALQCQFFPALGLMFIFNIYSYWSMTHCFLTLSYRNEIPLPKSKALGWMRSPLLINTFFVIFPIAATVGAIVVVTRLCVVYHDLQVQTRSLRATLHQGSLLWNQQQTNSISQDDKANLSSQLIQTQNQLESSLRQTDTILPKLLDRFNSVRSMILFFIPATGLVFVVSFWRLADKFKRQGRGSNSSATPSYAPTYWEGHQENPEQFCVPSESTRAFFETLRSDQQFLRLTLRAVATLLAILSGMLLGLLTIFKSNDIIFDPFWHGIATWLPTISGSWTALPVAWHFVLAALPREKT</sequence>
<evidence type="ECO:0000313" key="3">
    <source>
        <dbReference type="Proteomes" id="UP000037035"/>
    </source>
</evidence>
<dbReference type="AlphaFoldDB" id="A0A0L6V9G2"/>
<dbReference type="Proteomes" id="UP000037035">
    <property type="component" value="Unassembled WGS sequence"/>
</dbReference>
<comment type="caution">
    <text evidence="2">The sequence shown here is derived from an EMBL/GenBank/DDBJ whole genome shotgun (WGS) entry which is preliminary data.</text>
</comment>
<protein>
    <submittedName>
        <fullName evidence="2">Uncharacterized protein</fullName>
    </submittedName>
</protein>
<evidence type="ECO:0000256" key="1">
    <source>
        <dbReference type="SAM" id="Phobius"/>
    </source>
</evidence>
<accession>A0A0L6V9G2</accession>
<keyword evidence="1" id="KW-0812">Transmembrane</keyword>
<feature type="transmembrane region" description="Helical" evidence="1">
    <location>
        <begin position="314"/>
        <end position="334"/>
    </location>
</feature>
<proteinExistence type="predicted"/>
<organism evidence="2 3">
    <name type="scientific">Puccinia sorghi</name>
    <dbReference type="NCBI Taxonomy" id="27349"/>
    <lineage>
        <taxon>Eukaryota</taxon>
        <taxon>Fungi</taxon>
        <taxon>Dikarya</taxon>
        <taxon>Basidiomycota</taxon>
        <taxon>Pucciniomycotina</taxon>
        <taxon>Pucciniomycetes</taxon>
        <taxon>Pucciniales</taxon>
        <taxon>Pucciniaceae</taxon>
        <taxon>Puccinia</taxon>
    </lineage>
</organism>
<gene>
    <name evidence="2" type="ORF">VP01_2164g1</name>
</gene>
<evidence type="ECO:0000313" key="2">
    <source>
        <dbReference type="EMBL" id="KNZ57421.1"/>
    </source>
</evidence>
<feature type="transmembrane region" description="Helical" evidence="1">
    <location>
        <begin position="433"/>
        <end position="452"/>
    </location>
</feature>
<keyword evidence="1" id="KW-1133">Transmembrane helix</keyword>
<feature type="transmembrane region" description="Helical" evidence="1">
    <location>
        <begin position="390"/>
        <end position="413"/>
    </location>
</feature>
<feature type="transmembrane region" description="Helical" evidence="1">
    <location>
        <begin position="126"/>
        <end position="151"/>
    </location>
</feature>
<dbReference type="VEuPathDB" id="FungiDB:VP01_2164g1"/>
<feature type="transmembrane region" description="Helical" evidence="1">
    <location>
        <begin position="214"/>
        <end position="235"/>
    </location>
</feature>
<feature type="transmembrane region" description="Helical" evidence="1">
    <location>
        <begin position="45"/>
        <end position="71"/>
    </location>
</feature>
<dbReference type="EMBL" id="LAVV01007019">
    <property type="protein sequence ID" value="KNZ57421.1"/>
    <property type="molecule type" value="Genomic_DNA"/>
</dbReference>
<keyword evidence="3" id="KW-1185">Reference proteome</keyword>
<reference evidence="2 3" key="1">
    <citation type="submission" date="2015-08" db="EMBL/GenBank/DDBJ databases">
        <title>Next Generation Sequencing and Analysis of the Genome of Puccinia sorghi L Schw, the Causal Agent of Maize Common Rust.</title>
        <authorList>
            <person name="Rochi L."/>
            <person name="Burguener G."/>
            <person name="Darino M."/>
            <person name="Turjanski A."/>
            <person name="Kreff E."/>
            <person name="Dieguez M.J."/>
            <person name="Sacco F."/>
        </authorList>
    </citation>
    <scope>NUCLEOTIDE SEQUENCE [LARGE SCALE GENOMIC DNA]</scope>
    <source>
        <strain evidence="2 3">RO10H11247</strain>
    </source>
</reference>
<feature type="transmembrane region" description="Helical" evidence="1">
    <location>
        <begin position="171"/>
        <end position="193"/>
    </location>
</feature>
<dbReference type="OrthoDB" id="2505731at2759"/>
<name>A0A0L6V9G2_9BASI</name>